<keyword evidence="2" id="KW-1015">Disulfide bond</keyword>
<feature type="signal peptide" evidence="5">
    <location>
        <begin position="1"/>
        <end position="18"/>
    </location>
</feature>
<sequence>MAVILGIMFLCLVHWSEPLTQYQESVWLPSHLYRFTKPAVITRPIPLLYGTQSRSAIIQSPSQRSNFQTKTVFPQVTTPAYSHRTTNSWKVISSPPRKPSNSPEISSNRLRISSNPSISSSTSSNIVSNSPLIVSNSNILFNLWNILLNTTVLPLGYSNVLLNPSVILSDSVPSNDSLNVLLNSSSVMSPELNTSQSIISDSSTVFLNSSNDSSTVFLNSSNDSSTVFFNSSNDSSSVFLNSSNVISNSSTELLSSPRLHFCNPMAPPSCVNEKFGFCINDDEYPLEDIEAATEFSKLTAQFSYKLTVAEEKPSLLLNNTSDDLMVENACQSLTVTMKPLRARNLEGDWRVIIQDIKDIIQRQQITICSSPDIACQNPDHFSRVFCFNGKCNQKFVVQKFLAFDPCNPERDVFVDSFKMQSECNCRILRSPCPVYRYDV</sequence>
<organism evidence="7 8">
    <name type="scientific">Daphnia galeata</name>
    <dbReference type="NCBI Taxonomy" id="27404"/>
    <lineage>
        <taxon>Eukaryota</taxon>
        <taxon>Metazoa</taxon>
        <taxon>Ecdysozoa</taxon>
        <taxon>Arthropoda</taxon>
        <taxon>Crustacea</taxon>
        <taxon>Branchiopoda</taxon>
        <taxon>Diplostraca</taxon>
        <taxon>Cladocera</taxon>
        <taxon>Anomopoda</taxon>
        <taxon>Daphniidae</taxon>
        <taxon>Daphnia</taxon>
    </lineage>
</organism>
<dbReference type="GO" id="GO:0005615">
    <property type="term" value="C:extracellular space"/>
    <property type="evidence" value="ECO:0007669"/>
    <property type="project" value="UniProtKB-ARBA"/>
</dbReference>
<gene>
    <name evidence="7" type="ORF">DGAL_LOCUS15301</name>
</gene>
<evidence type="ECO:0000313" key="7">
    <source>
        <dbReference type="EMBL" id="CAH0111651.1"/>
    </source>
</evidence>
<dbReference type="Gene3D" id="2.10.90.10">
    <property type="entry name" value="Cystine-knot cytokines"/>
    <property type="match status" value="1"/>
</dbReference>
<dbReference type="InterPro" id="IPR029034">
    <property type="entry name" value="Cystine-knot_cytokine"/>
</dbReference>
<evidence type="ECO:0000256" key="3">
    <source>
        <dbReference type="ARBA" id="ARBA00023180"/>
    </source>
</evidence>
<feature type="domain" description="Spaetzle" evidence="6">
    <location>
        <begin position="328"/>
        <end position="427"/>
    </location>
</feature>
<feature type="region of interest" description="Disordered" evidence="4">
    <location>
        <begin position="90"/>
        <end position="126"/>
    </location>
</feature>
<dbReference type="GO" id="GO:0045087">
    <property type="term" value="P:innate immune response"/>
    <property type="evidence" value="ECO:0007669"/>
    <property type="project" value="TreeGrafter"/>
</dbReference>
<evidence type="ECO:0000256" key="1">
    <source>
        <dbReference type="ARBA" id="ARBA00022729"/>
    </source>
</evidence>
<proteinExistence type="predicted"/>
<evidence type="ECO:0000256" key="5">
    <source>
        <dbReference type="SAM" id="SignalP"/>
    </source>
</evidence>
<dbReference type="Proteomes" id="UP000789390">
    <property type="component" value="Unassembled WGS sequence"/>
</dbReference>
<dbReference type="PANTHER" id="PTHR23199:SF12">
    <property type="entry name" value="NEUROTROPHIN 1-RELATED"/>
    <property type="match status" value="1"/>
</dbReference>
<evidence type="ECO:0000256" key="2">
    <source>
        <dbReference type="ARBA" id="ARBA00023157"/>
    </source>
</evidence>
<dbReference type="GO" id="GO:0021556">
    <property type="term" value="P:central nervous system formation"/>
    <property type="evidence" value="ECO:0007669"/>
    <property type="project" value="TreeGrafter"/>
</dbReference>
<dbReference type="SUPFAM" id="SSF57501">
    <property type="entry name" value="Cystine-knot cytokines"/>
    <property type="match status" value="1"/>
</dbReference>
<dbReference type="OrthoDB" id="6359065at2759"/>
<dbReference type="InterPro" id="IPR052444">
    <property type="entry name" value="Spz/Toll_ligand-like"/>
</dbReference>
<dbReference type="PANTHER" id="PTHR23199">
    <property type="entry name" value="NEUROTROPHIN 1-RELATED"/>
    <property type="match status" value="1"/>
</dbReference>
<comment type="caution">
    <text evidence="7">The sequence shown here is derived from an EMBL/GenBank/DDBJ whole genome shotgun (WGS) entry which is preliminary data.</text>
</comment>
<dbReference type="GO" id="GO:0005121">
    <property type="term" value="F:Toll binding"/>
    <property type="evidence" value="ECO:0007669"/>
    <property type="project" value="TreeGrafter"/>
</dbReference>
<dbReference type="EMBL" id="CAKKLH010000315">
    <property type="protein sequence ID" value="CAH0111651.1"/>
    <property type="molecule type" value="Genomic_DNA"/>
</dbReference>
<evidence type="ECO:0000256" key="4">
    <source>
        <dbReference type="SAM" id="MobiDB-lite"/>
    </source>
</evidence>
<evidence type="ECO:0000259" key="6">
    <source>
        <dbReference type="Pfam" id="PF16077"/>
    </source>
</evidence>
<dbReference type="Pfam" id="PF16077">
    <property type="entry name" value="Spaetzle"/>
    <property type="match status" value="1"/>
</dbReference>
<keyword evidence="1 5" id="KW-0732">Signal</keyword>
<dbReference type="GO" id="GO:0008083">
    <property type="term" value="F:growth factor activity"/>
    <property type="evidence" value="ECO:0007669"/>
    <property type="project" value="TreeGrafter"/>
</dbReference>
<feature type="chain" id="PRO_5035276949" description="Spaetzle domain-containing protein" evidence="5">
    <location>
        <begin position="19"/>
        <end position="439"/>
    </location>
</feature>
<keyword evidence="8" id="KW-1185">Reference proteome</keyword>
<protein>
    <recommendedName>
        <fullName evidence="6">Spaetzle domain-containing protein</fullName>
    </recommendedName>
</protein>
<evidence type="ECO:0000313" key="8">
    <source>
        <dbReference type="Proteomes" id="UP000789390"/>
    </source>
</evidence>
<name>A0A8J2WNS1_9CRUS</name>
<dbReference type="AlphaFoldDB" id="A0A8J2WNS1"/>
<keyword evidence="3" id="KW-0325">Glycoprotein</keyword>
<reference evidence="7" key="1">
    <citation type="submission" date="2021-11" db="EMBL/GenBank/DDBJ databases">
        <authorList>
            <person name="Schell T."/>
        </authorList>
    </citation>
    <scope>NUCLEOTIDE SEQUENCE</scope>
    <source>
        <strain evidence="7">M5</strain>
    </source>
</reference>
<feature type="compositionally biased region" description="Low complexity" evidence="4">
    <location>
        <begin position="105"/>
        <end position="126"/>
    </location>
</feature>
<accession>A0A8J2WNS1</accession>
<dbReference type="InterPro" id="IPR032104">
    <property type="entry name" value="Spaetzle"/>
</dbReference>